<feature type="domain" description="THUMP-like" evidence="1">
    <location>
        <begin position="318"/>
        <end position="389"/>
    </location>
</feature>
<organism evidence="2">
    <name type="scientific">freshwater metagenome</name>
    <dbReference type="NCBI Taxonomy" id="449393"/>
    <lineage>
        <taxon>unclassified sequences</taxon>
        <taxon>metagenomes</taxon>
        <taxon>ecological metagenomes</taxon>
    </lineage>
</organism>
<protein>
    <submittedName>
        <fullName evidence="2">Unannotated protein</fullName>
    </submittedName>
</protein>
<dbReference type="EMBL" id="CAFBNO010000010">
    <property type="protein sequence ID" value="CAB4951125.1"/>
    <property type="molecule type" value="Genomic_DNA"/>
</dbReference>
<dbReference type="Gene3D" id="3.40.50.150">
    <property type="entry name" value="Vaccinia Virus protein VP39"/>
    <property type="match status" value="1"/>
</dbReference>
<sequence length="394" mass="44237">MNRDDFLQLLSKEGQSLLSQIDYNTKLDIVKTITKLRAQGHDPALVANALSQAKLRKRAETKFGEFAERMFFTEDALEQASRLQVAALHANRFKQAGVTEVADLGCGIGAESLAFASLDLKVNAYELDEVTAAIAAYNLAIFENVEVSNEDVTKRDLSKHQALFFDPARRNSKARLFNPQDFSPNFDWVIEQAKKKPSGIKLGPGHPHTQIPEEAEAQWVSVDGDLVELSLWFNETRRQDISRSALLITKDAKYELKTNEKEQPAPTGELGQYIHEPDNAAIRSHLINLLAEETNTHTIDPKIAYLSSNHEVNSPWLKSYKVIKEMPFDRKQLKAYVKANEIGTLEIKKRGADITPEELRKELSPKGKKKATLIVTRIGDAHRAIFVEPQPVAE</sequence>
<dbReference type="AlphaFoldDB" id="A0A6J7K6Q1"/>
<accession>A0A6J7K6Q1</accession>
<dbReference type="InterPro" id="IPR041497">
    <property type="entry name" value="Thump-like"/>
</dbReference>
<name>A0A6J7K6Q1_9ZZZZ</name>
<evidence type="ECO:0000313" key="2">
    <source>
        <dbReference type="EMBL" id="CAB4951125.1"/>
    </source>
</evidence>
<gene>
    <name evidence="2" type="ORF">UFOPK3837_00436</name>
</gene>
<dbReference type="InterPro" id="IPR029063">
    <property type="entry name" value="SAM-dependent_MTases_sf"/>
</dbReference>
<reference evidence="2" key="1">
    <citation type="submission" date="2020-05" db="EMBL/GenBank/DDBJ databases">
        <authorList>
            <person name="Chiriac C."/>
            <person name="Salcher M."/>
            <person name="Ghai R."/>
            <person name="Kavagutti S V."/>
        </authorList>
    </citation>
    <scope>NUCLEOTIDE SEQUENCE</scope>
</reference>
<dbReference type="Pfam" id="PF18096">
    <property type="entry name" value="Thump_like"/>
    <property type="match status" value="1"/>
</dbReference>
<dbReference type="CDD" id="cd02440">
    <property type="entry name" value="AdoMet_MTases"/>
    <property type="match status" value="1"/>
</dbReference>
<proteinExistence type="predicted"/>
<evidence type="ECO:0000259" key="1">
    <source>
        <dbReference type="Pfam" id="PF18096"/>
    </source>
</evidence>
<dbReference type="SUPFAM" id="SSF53335">
    <property type="entry name" value="S-adenosyl-L-methionine-dependent methyltransferases"/>
    <property type="match status" value="1"/>
</dbReference>